<evidence type="ECO:0000313" key="2">
    <source>
        <dbReference type="EMBL" id="ANF94706.1"/>
    </source>
</evidence>
<reference evidence="2 3" key="2">
    <citation type="journal article" date="2016" name="Int. J. Syst. Evol. Microbiol.">
        <title>Paenibacillus bovis sp. nov., isolated from raw yak (Bos grunniens) milk.</title>
        <authorList>
            <person name="Gao C."/>
            <person name="Han J."/>
            <person name="Liu Z."/>
            <person name="Xu X."/>
            <person name="Hang F."/>
            <person name="Wu Z."/>
        </authorList>
    </citation>
    <scope>NUCLEOTIDE SEQUENCE [LARGE SCALE GENOMIC DNA]</scope>
    <source>
        <strain evidence="2 3">BD3526</strain>
    </source>
</reference>
<feature type="transmembrane region" description="Helical" evidence="1">
    <location>
        <begin position="32"/>
        <end position="58"/>
    </location>
</feature>
<gene>
    <name evidence="2" type="ORF">AR543_00775</name>
</gene>
<reference evidence="3" key="1">
    <citation type="submission" date="2015-10" db="EMBL/GenBank/DDBJ databases">
        <title>Genome of Paenibacillus bovis sp. nov.</title>
        <authorList>
            <person name="Wu Z."/>
            <person name="Gao C."/>
            <person name="Liu Z."/>
            <person name="Zheng H."/>
        </authorList>
    </citation>
    <scope>NUCLEOTIDE SEQUENCE [LARGE SCALE GENOMIC DNA]</scope>
    <source>
        <strain evidence="3">BD3526</strain>
    </source>
</reference>
<keyword evidence="3" id="KW-1185">Reference proteome</keyword>
<protein>
    <submittedName>
        <fullName evidence="2">Uncharacterized protein</fullName>
    </submittedName>
</protein>
<evidence type="ECO:0000313" key="3">
    <source>
        <dbReference type="Proteomes" id="UP000078148"/>
    </source>
</evidence>
<dbReference type="Proteomes" id="UP000078148">
    <property type="component" value="Chromosome"/>
</dbReference>
<dbReference type="PROSITE" id="PS51257">
    <property type="entry name" value="PROKAR_LIPOPROTEIN"/>
    <property type="match status" value="1"/>
</dbReference>
<keyword evidence="1" id="KW-1133">Transmembrane helix</keyword>
<keyword evidence="1" id="KW-0472">Membrane</keyword>
<name>A0A172ZAP8_9BACL</name>
<dbReference type="OrthoDB" id="2666249at2"/>
<dbReference type="KEGG" id="pbv:AR543_00775"/>
<proteinExistence type="predicted"/>
<dbReference type="RefSeq" id="WP_060530951.1">
    <property type="nucleotide sequence ID" value="NZ_CP013023.1"/>
</dbReference>
<sequence length="80" mass="9376">MKKVMIRLLLLLSLALLVGIIACFYLGYFMYAYGMIFLIIAVLFGLGQAASVNNSVWLHRNSYDRHIREQTERYRSDREE</sequence>
<dbReference type="AlphaFoldDB" id="A0A172ZAP8"/>
<dbReference type="EMBL" id="CP013023">
    <property type="protein sequence ID" value="ANF94706.1"/>
    <property type="molecule type" value="Genomic_DNA"/>
</dbReference>
<keyword evidence="1" id="KW-0812">Transmembrane</keyword>
<organism evidence="2 3">
    <name type="scientific">Paenibacillus bovis</name>
    <dbReference type="NCBI Taxonomy" id="1616788"/>
    <lineage>
        <taxon>Bacteria</taxon>
        <taxon>Bacillati</taxon>
        <taxon>Bacillota</taxon>
        <taxon>Bacilli</taxon>
        <taxon>Bacillales</taxon>
        <taxon>Paenibacillaceae</taxon>
        <taxon>Paenibacillus</taxon>
    </lineage>
</organism>
<accession>A0A172ZAP8</accession>
<evidence type="ECO:0000256" key="1">
    <source>
        <dbReference type="SAM" id="Phobius"/>
    </source>
</evidence>